<proteinExistence type="predicted"/>
<dbReference type="RefSeq" id="WP_390299052.1">
    <property type="nucleotide sequence ID" value="NZ_JBHSFU010000014.1"/>
</dbReference>
<dbReference type="PANTHER" id="PTHR40265:SF1">
    <property type="entry name" value="GLYOXALASE-LIKE DOMAIN-CONTAINING PROTEIN"/>
    <property type="match status" value="1"/>
</dbReference>
<accession>A0ABV9DPH2</accession>
<evidence type="ECO:0000313" key="3">
    <source>
        <dbReference type="Proteomes" id="UP001595989"/>
    </source>
</evidence>
<evidence type="ECO:0000259" key="1">
    <source>
        <dbReference type="Pfam" id="PF13468"/>
    </source>
</evidence>
<dbReference type="InterPro" id="IPR029068">
    <property type="entry name" value="Glyas_Bleomycin-R_OHBP_Dase"/>
</dbReference>
<dbReference type="SUPFAM" id="SSF54593">
    <property type="entry name" value="Glyoxalase/Bleomycin resistance protein/Dihydroxybiphenyl dioxygenase"/>
    <property type="match status" value="1"/>
</dbReference>
<dbReference type="EMBL" id="JBHSFU010000014">
    <property type="protein sequence ID" value="MFC4559920.1"/>
    <property type="molecule type" value="Genomic_DNA"/>
</dbReference>
<organism evidence="2 3">
    <name type="scientific">Virgibacillus kekensis</name>
    <dbReference type="NCBI Taxonomy" id="202261"/>
    <lineage>
        <taxon>Bacteria</taxon>
        <taxon>Bacillati</taxon>
        <taxon>Bacillota</taxon>
        <taxon>Bacilli</taxon>
        <taxon>Bacillales</taxon>
        <taxon>Bacillaceae</taxon>
        <taxon>Virgibacillus</taxon>
    </lineage>
</organism>
<keyword evidence="3" id="KW-1185">Reference proteome</keyword>
<dbReference type="PANTHER" id="PTHR40265">
    <property type="entry name" value="BLL2707 PROTEIN"/>
    <property type="match status" value="1"/>
</dbReference>
<sequence length="209" mass="23760">MLAIDHIVIVAHNPEQAAQKFEDEHSVKVIQGGKHDYWGTYNYLAYFDNNSYIEWIGLFDRKIAAKSDNPLIQEVVEALDHNQEGIVQYALRTENMDGLVEHFSKAGISFTGPIPGSRNRPDGSTLEWRMLFPQSTKEEELPFLIEWGPVKNTPSDRSLINSQQITSLSAMINNMEEFSHVFQLHFDDDSTQLSNTELKVADKLTFSLG</sequence>
<name>A0ABV9DPH2_9BACI</name>
<gene>
    <name evidence="2" type="ORF">ACFO3D_17295</name>
</gene>
<evidence type="ECO:0000313" key="2">
    <source>
        <dbReference type="EMBL" id="MFC4559920.1"/>
    </source>
</evidence>
<comment type="caution">
    <text evidence="2">The sequence shown here is derived from an EMBL/GenBank/DDBJ whole genome shotgun (WGS) entry which is preliminary data.</text>
</comment>
<dbReference type="Pfam" id="PF13468">
    <property type="entry name" value="Glyoxalase_3"/>
    <property type="match status" value="1"/>
</dbReference>
<reference evidence="3" key="1">
    <citation type="journal article" date="2019" name="Int. J. Syst. Evol. Microbiol.">
        <title>The Global Catalogue of Microorganisms (GCM) 10K type strain sequencing project: providing services to taxonomists for standard genome sequencing and annotation.</title>
        <authorList>
            <consortium name="The Broad Institute Genomics Platform"/>
            <consortium name="The Broad Institute Genome Sequencing Center for Infectious Disease"/>
            <person name="Wu L."/>
            <person name="Ma J."/>
        </authorList>
    </citation>
    <scope>NUCLEOTIDE SEQUENCE [LARGE SCALE GENOMIC DNA]</scope>
    <source>
        <strain evidence="3">CGMCC 4.7426</strain>
    </source>
</reference>
<feature type="domain" description="Glyoxalase-like" evidence="1">
    <location>
        <begin position="4"/>
        <end position="179"/>
    </location>
</feature>
<protein>
    <submittedName>
        <fullName evidence="2">VOC family protein</fullName>
    </submittedName>
</protein>
<dbReference type="InterPro" id="IPR025870">
    <property type="entry name" value="Glyoxalase-like_dom"/>
</dbReference>
<dbReference type="Gene3D" id="3.10.180.10">
    <property type="entry name" value="2,3-Dihydroxybiphenyl 1,2-Dioxygenase, domain 1"/>
    <property type="match status" value="1"/>
</dbReference>
<dbReference type="Proteomes" id="UP001595989">
    <property type="component" value="Unassembled WGS sequence"/>
</dbReference>